<dbReference type="EMBL" id="SSMQ01000091">
    <property type="protein sequence ID" value="TKC95868.1"/>
    <property type="molecule type" value="Genomic_DNA"/>
</dbReference>
<dbReference type="GO" id="GO:1902600">
    <property type="term" value="P:proton transmembrane transport"/>
    <property type="evidence" value="ECO:0007669"/>
    <property type="project" value="InterPro"/>
</dbReference>
<keyword evidence="9" id="KW-0630">Potassium</keyword>
<evidence type="ECO:0000256" key="11">
    <source>
        <dbReference type="ARBA" id="ARBA00023065"/>
    </source>
</evidence>
<evidence type="ECO:0000313" key="16">
    <source>
        <dbReference type="Proteomes" id="UP000309215"/>
    </source>
</evidence>
<dbReference type="SUPFAM" id="SSF51735">
    <property type="entry name" value="NAD(P)-binding Rossmann-fold domains"/>
    <property type="match status" value="1"/>
</dbReference>
<feature type="transmembrane region" description="Helical" evidence="13">
    <location>
        <begin position="354"/>
        <end position="372"/>
    </location>
</feature>
<organism evidence="15 16">
    <name type="scientific">Polyangium fumosum</name>
    <dbReference type="NCBI Taxonomy" id="889272"/>
    <lineage>
        <taxon>Bacteria</taxon>
        <taxon>Pseudomonadati</taxon>
        <taxon>Myxococcota</taxon>
        <taxon>Polyangia</taxon>
        <taxon>Polyangiales</taxon>
        <taxon>Polyangiaceae</taxon>
        <taxon>Polyangium</taxon>
    </lineage>
</organism>
<proteinExistence type="inferred from homology"/>
<evidence type="ECO:0000256" key="5">
    <source>
        <dbReference type="ARBA" id="ARBA00022475"/>
    </source>
</evidence>
<evidence type="ECO:0000256" key="4">
    <source>
        <dbReference type="ARBA" id="ARBA00022449"/>
    </source>
</evidence>
<feature type="transmembrane region" description="Helical" evidence="13">
    <location>
        <begin position="143"/>
        <end position="165"/>
    </location>
</feature>
<keyword evidence="10 13" id="KW-1133">Transmembrane helix</keyword>
<evidence type="ECO:0000256" key="12">
    <source>
        <dbReference type="ARBA" id="ARBA00023136"/>
    </source>
</evidence>
<feature type="transmembrane region" description="Helical" evidence="13">
    <location>
        <begin position="177"/>
        <end position="198"/>
    </location>
</feature>
<dbReference type="Gene3D" id="3.40.50.720">
    <property type="entry name" value="NAD(P)-binding Rossmann-like Domain"/>
    <property type="match status" value="1"/>
</dbReference>
<protein>
    <submittedName>
        <fullName evidence="15">Glutathione-regulated potassium-efflux system protein KefB</fullName>
    </submittedName>
</protein>
<dbReference type="PANTHER" id="PTHR46157">
    <property type="entry name" value="K(+) EFFLUX ANTIPORTER 3, CHLOROPLASTIC"/>
    <property type="match status" value="1"/>
</dbReference>
<gene>
    <name evidence="15" type="ORF">E8A74_46060</name>
</gene>
<keyword evidence="6" id="KW-0997">Cell inner membrane</keyword>
<keyword evidence="4" id="KW-0050">Antiport</keyword>
<keyword evidence="5" id="KW-1003">Cell membrane</keyword>
<dbReference type="OrthoDB" id="9781411at2"/>
<dbReference type="GO" id="GO:0015297">
    <property type="term" value="F:antiporter activity"/>
    <property type="evidence" value="ECO:0007669"/>
    <property type="project" value="UniProtKB-KW"/>
</dbReference>
<dbReference type="FunFam" id="1.20.1530.20:FF:000001">
    <property type="entry name" value="Glutathione-regulated potassium-efflux system protein KefB"/>
    <property type="match status" value="1"/>
</dbReference>
<dbReference type="PROSITE" id="PS51201">
    <property type="entry name" value="RCK_N"/>
    <property type="match status" value="1"/>
</dbReference>
<reference evidence="15 16" key="1">
    <citation type="submission" date="2019-04" db="EMBL/GenBank/DDBJ databases">
        <authorList>
            <person name="Li Y."/>
            <person name="Wang J."/>
        </authorList>
    </citation>
    <scope>NUCLEOTIDE SEQUENCE [LARGE SCALE GENOMIC DNA]</scope>
    <source>
        <strain evidence="15 16">DSM 14668</strain>
    </source>
</reference>
<evidence type="ECO:0000256" key="7">
    <source>
        <dbReference type="ARBA" id="ARBA00022538"/>
    </source>
</evidence>
<feature type="domain" description="RCK N-terminal" evidence="14">
    <location>
        <begin position="395"/>
        <end position="511"/>
    </location>
</feature>
<dbReference type="InterPro" id="IPR003148">
    <property type="entry name" value="RCK_N"/>
</dbReference>
<feature type="transmembrane region" description="Helical" evidence="13">
    <location>
        <begin position="82"/>
        <end position="104"/>
    </location>
</feature>
<evidence type="ECO:0000259" key="14">
    <source>
        <dbReference type="PROSITE" id="PS51201"/>
    </source>
</evidence>
<keyword evidence="16" id="KW-1185">Reference proteome</keyword>
<dbReference type="GO" id="GO:0008324">
    <property type="term" value="F:monoatomic cation transmembrane transporter activity"/>
    <property type="evidence" value="ECO:0007669"/>
    <property type="project" value="InterPro"/>
</dbReference>
<dbReference type="GO" id="GO:0006813">
    <property type="term" value="P:potassium ion transport"/>
    <property type="evidence" value="ECO:0007669"/>
    <property type="project" value="UniProtKB-KW"/>
</dbReference>
<dbReference type="PANTHER" id="PTHR46157:SF4">
    <property type="entry name" value="K(+) EFFLUX ANTIPORTER 3, CHLOROPLASTIC"/>
    <property type="match status" value="1"/>
</dbReference>
<feature type="transmembrane region" description="Helical" evidence="13">
    <location>
        <begin position="7"/>
        <end position="32"/>
    </location>
</feature>
<keyword evidence="7" id="KW-0633">Potassium transport</keyword>
<dbReference type="RefSeq" id="WP_136935545.1">
    <property type="nucleotide sequence ID" value="NZ_SSMQ01000091.1"/>
</dbReference>
<dbReference type="GO" id="GO:0005886">
    <property type="term" value="C:plasma membrane"/>
    <property type="evidence" value="ECO:0007669"/>
    <property type="project" value="UniProtKB-SubCell"/>
</dbReference>
<dbReference type="FunFam" id="3.40.50.720:FF:000036">
    <property type="entry name" value="Glutathione-regulated potassium-efflux system protein KefB"/>
    <property type="match status" value="1"/>
</dbReference>
<feature type="transmembrane region" description="Helical" evidence="13">
    <location>
        <begin position="266"/>
        <end position="284"/>
    </location>
</feature>
<evidence type="ECO:0000256" key="13">
    <source>
        <dbReference type="SAM" id="Phobius"/>
    </source>
</evidence>
<keyword evidence="3" id="KW-0813">Transport</keyword>
<keyword evidence="12 13" id="KW-0472">Membrane</keyword>
<dbReference type="Gene3D" id="1.20.1530.20">
    <property type="match status" value="1"/>
</dbReference>
<evidence type="ECO:0000313" key="15">
    <source>
        <dbReference type="EMBL" id="TKC95868.1"/>
    </source>
</evidence>
<comment type="similarity">
    <text evidence="2">Belongs to the monovalent cation:proton antiporter 2 (CPA2) transporter (TC 2.A.37) family.</text>
</comment>
<comment type="caution">
    <text evidence="15">The sequence shown here is derived from an EMBL/GenBank/DDBJ whole genome shotgun (WGS) entry which is preliminary data.</text>
</comment>
<dbReference type="InterPro" id="IPR036291">
    <property type="entry name" value="NAD(P)-bd_dom_sf"/>
</dbReference>
<keyword evidence="11" id="KW-0406">Ion transport</keyword>
<evidence type="ECO:0000256" key="9">
    <source>
        <dbReference type="ARBA" id="ARBA00022958"/>
    </source>
</evidence>
<feature type="transmembrane region" description="Helical" evidence="13">
    <location>
        <begin position="219"/>
        <end position="246"/>
    </location>
</feature>
<dbReference type="Proteomes" id="UP000309215">
    <property type="component" value="Unassembled WGS sequence"/>
</dbReference>
<comment type="subcellular location">
    <subcellularLocation>
        <location evidence="1">Cell inner membrane</location>
        <topology evidence="1">Multi-pass membrane protein</topology>
    </subcellularLocation>
</comment>
<sequence>MLTQSAIFLVAAVVAVALFKRIGLGTVLGYLAAGALIGPSGLGLIHDVDQTLHVAELGVVFLLFLIGLELQPSRLWTMRGTVFGLGGAQVALTTAAITGIGLLLGAPLPAAVVAGVGVSMSSTAFATQILGEKNELGAPHGRNAFGILLFQDVAAIPVLALVPLLGPAPAATTGSPLTHGLVIVGVIAGLVIAGRFFLRPAFRFIAEARSHELSTATALLVVLGTALVMEHIGLSMALGAFIAGVLLADSEYRHELEADIEPFKGLLLGLFFMAVGMSANLRLLKDRPLVVIGLVFGLVAVKMTVLYVLGRITKLSQRGAASLGASISQGGEFAFVIFGVARGATVLKPETTELLVVVVTLSMALTPLLFVARDRILARLAAADRRSFDQIYDEGSSVIIAGFGRFGQIVGRVLRLKRIAFTALDASPTHVDFVRRYGNQIYYGDASRVDLLRAAGAERARLIVLAIDDMDASMRTLHVVQSHFPNLTIVARARNRQHAYALLDAGVTNIIRETFAGSLDAARITLEALGLPSDSAREAVRRFGEYDEAQVRRAFVLRHDEKALVESAKQYGAELERIFEEDAAHRN</sequence>
<dbReference type="InterPro" id="IPR038770">
    <property type="entry name" value="Na+/solute_symporter_sf"/>
</dbReference>
<dbReference type="AlphaFoldDB" id="A0A4U1IPG0"/>
<name>A0A4U1IPG0_9BACT</name>
<evidence type="ECO:0000256" key="8">
    <source>
        <dbReference type="ARBA" id="ARBA00022692"/>
    </source>
</evidence>
<accession>A0A4U1IPG0</accession>
<feature type="transmembrane region" description="Helical" evidence="13">
    <location>
        <begin position="52"/>
        <end position="70"/>
    </location>
</feature>
<keyword evidence="8 13" id="KW-0812">Transmembrane</keyword>
<dbReference type="Pfam" id="PF02254">
    <property type="entry name" value="TrkA_N"/>
    <property type="match status" value="1"/>
</dbReference>
<dbReference type="InterPro" id="IPR006153">
    <property type="entry name" value="Cation/H_exchanger_TM"/>
</dbReference>
<feature type="transmembrane region" description="Helical" evidence="13">
    <location>
        <begin position="110"/>
        <end position="131"/>
    </location>
</feature>
<dbReference type="InterPro" id="IPR004771">
    <property type="entry name" value="K/H_exchanger"/>
</dbReference>
<evidence type="ECO:0000256" key="6">
    <source>
        <dbReference type="ARBA" id="ARBA00022519"/>
    </source>
</evidence>
<evidence type="ECO:0000256" key="10">
    <source>
        <dbReference type="ARBA" id="ARBA00022989"/>
    </source>
</evidence>
<feature type="transmembrane region" description="Helical" evidence="13">
    <location>
        <begin position="289"/>
        <end position="309"/>
    </location>
</feature>
<dbReference type="NCBIfam" id="TIGR00932">
    <property type="entry name" value="2a37"/>
    <property type="match status" value="1"/>
</dbReference>
<dbReference type="Pfam" id="PF00999">
    <property type="entry name" value="Na_H_Exchanger"/>
    <property type="match status" value="1"/>
</dbReference>
<evidence type="ECO:0000256" key="2">
    <source>
        <dbReference type="ARBA" id="ARBA00005551"/>
    </source>
</evidence>
<evidence type="ECO:0000256" key="1">
    <source>
        <dbReference type="ARBA" id="ARBA00004429"/>
    </source>
</evidence>
<evidence type="ECO:0000256" key="3">
    <source>
        <dbReference type="ARBA" id="ARBA00022448"/>
    </source>
</evidence>